<reference evidence="2" key="2">
    <citation type="submission" date="2013-06" db="EMBL/GenBank/DDBJ databases">
        <title>Draft genome sequence of Clostridium hylemonae (DSM 15053).</title>
        <authorList>
            <person name="Sudarsanam P."/>
            <person name="Ley R."/>
            <person name="Guruge J."/>
            <person name="Turnbaugh P.J."/>
            <person name="Mahowald M."/>
            <person name="Liep D."/>
            <person name="Gordon J."/>
        </authorList>
    </citation>
    <scope>NUCLEOTIDE SEQUENCE</scope>
    <source>
        <strain evidence="2">DSM 15053</strain>
    </source>
</reference>
<evidence type="ECO:0000259" key="1">
    <source>
        <dbReference type="Pfam" id="PF01380"/>
    </source>
</evidence>
<dbReference type="InterPro" id="IPR036388">
    <property type="entry name" value="WH-like_DNA-bd_sf"/>
</dbReference>
<dbReference type="PANTHER" id="PTHR30514">
    <property type="entry name" value="GLUCOKINASE"/>
    <property type="match status" value="1"/>
</dbReference>
<name>C0BZ30_9FIRM</name>
<dbReference type="InterPro" id="IPR009057">
    <property type="entry name" value="Homeodomain-like_sf"/>
</dbReference>
<dbReference type="SUPFAM" id="SSF53697">
    <property type="entry name" value="SIS domain"/>
    <property type="match status" value="1"/>
</dbReference>
<dbReference type="GO" id="GO:0097367">
    <property type="term" value="F:carbohydrate derivative binding"/>
    <property type="evidence" value="ECO:0007669"/>
    <property type="project" value="InterPro"/>
</dbReference>
<dbReference type="GO" id="GO:1901135">
    <property type="term" value="P:carbohydrate derivative metabolic process"/>
    <property type="evidence" value="ECO:0007669"/>
    <property type="project" value="InterPro"/>
</dbReference>
<evidence type="ECO:0000313" key="2">
    <source>
        <dbReference type="EMBL" id="EEG75108.1"/>
    </source>
</evidence>
<dbReference type="GO" id="GO:0003700">
    <property type="term" value="F:DNA-binding transcription factor activity"/>
    <property type="evidence" value="ECO:0007669"/>
    <property type="project" value="InterPro"/>
</dbReference>
<dbReference type="InterPro" id="IPR001347">
    <property type="entry name" value="SIS_dom"/>
</dbReference>
<reference evidence="2" key="1">
    <citation type="submission" date="2009-02" db="EMBL/GenBank/DDBJ databases">
        <authorList>
            <person name="Fulton L."/>
            <person name="Clifton S."/>
            <person name="Fulton B."/>
            <person name="Xu J."/>
            <person name="Minx P."/>
            <person name="Pepin K.H."/>
            <person name="Johnson M."/>
            <person name="Bhonagiri V."/>
            <person name="Nash W.E."/>
            <person name="Mardis E.R."/>
            <person name="Wilson R.K."/>
        </authorList>
    </citation>
    <scope>NUCLEOTIDE SEQUENCE [LARGE SCALE GENOMIC DNA]</scope>
    <source>
        <strain evidence="2">DSM 15053</strain>
    </source>
</reference>
<keyword evidence="3" id="KW-1185">Reference proteome</keyword>
<dbReference type="Gene3D" id="1.10.10.10">
    <property type="entry name" value="Winged helix-like DNA-binding domain superfamily/Winged helix DNA-binding domain"/>
    <property type="match status" value="1"/>
</dbReference>
<dbReference type="OrthoDB" id="3684496at2"/>
<accession>C0BZ30</accession>
<dbReference type="Pfam" id="PF01380">
    <property type="entry name" value="SIS"/>
    <property type="match status" value="1"/>
</dbReference>
<dbReference type="GO" id="GO:0003677">
    <property type="term" value="F:DNA binding"/>
    <property type="evidence" value="ECO:0007669"/>
    <property type="project" value="InterPro"/>
</dbReference>
<dbReference type="AlphaFoldDB" id="C0BZ30"/>
<organism evidence="2 3">
    <name type="scientific">[Clostridium] hylemonae DSM 15053</name>
    <dbReference type="NCBI Taxonomy" id="553973"/>
    <lineage>
        <taxon>Bacteria</taxon>
        <taxon>Bacillati</taxon>
        <taxon>Bacillota</taxon>
        <taxon>Clostridia</taxon>
        <taxon>Lachnospirales</taxon>
        <taxon>Lachnospiraceae</taxon>
    </lineage>
</organism>
<feature type="domain" description="SIS" evidence="1">
    <location>
        <begin position="101"/>
        <end position="199"/>
    </location>
</feature>
<protein>
    <submittedName>
        <fullName evidence="2">SIS domain protein</fullName>
    </submittedName>
</protein>
<evidence type="ECO:0000313" key="3">
    <source>
        <dbReference type="Proteomes" id="UP000004893"/>
    </source>
</evidence>
<dbReference type="Gene3D" id="3.40.50.10490">
    <property type="entry name" value="Glucose-6-phosphate isomerase like protein, domain 1"/>
    <property type="match status" value="1"/>
</dbReference>
<gene>
    <name evidence="2" type="ORF">CLOHYLEM_05069</name>
</gene>
<dbReference type="InterPro" id="IPR046348">
    <property type="entry name" value="SIS_dom_sf"/>
</dbReference>
<comment type="caution">
    <text evidence="2">The sequence shown here is derived from an EMBL/GenBank/DDBJ whole genome shotgun (WGS) entry which is preliminary data.</text>
</comment>
<dbReference type="EMBL" id="ABYI02000018">
    <property type="protein sequence ID" value="EEG75108.1"/>
    <property type="molecule type" value="Genomic_DNA"/>
</dbReference>
<sequence>MQYFNTDNLNEFEKRILETLNLECKKNKKLRIINAAELCGCSTSKISKTVKKLGFNNYKQYVNFINDEYIPEKPASNEFDRIRDFLDNFDLTMVDKFIELLDKHDKILLFGYGPSLFCAQYLEFKLRLFINKTVITITDEFSAASLIDEKTLLIIFSATGGFSSFDNLKKIAREKGGDLLLLIEEYNTSALSDDCQVLFLTDTFQTFTTVPYQKSRIVFFIFIEEVIQHIIKRNENNAVSSGK</sequence>
<dbReference type="Proteomes" id="UP000004893">
    <property type="component" value="Unassembled WGS sequence"/>
</dbReference>
<proteinExistence type="predicted"/>
<dbReference type="STRING" id="553973.CLOHYLEM_05069"/>
<dbReference type="HOGENOM" id="CLU_1145934_0_0_9"/>
<dbReference type="RefSeq" id="WP_006442405.1">
    <property type="nucleotide sequence ID" value="NZ_CP036524.1"/>
</dbReference>
<dbReference type="eggNOG" id="COG1737">
    <property type="taxonomic scope" value="Bacteria"/>
</dbReference>
<dbReference type="SUPFAM" id="SSF46689">
    <property type="entry name" value="Homeodomain-like"/>
    <property type="match status" value="1"/>
</dbReference>
<dbReference type="PANTHER" id="PTHR30514:SF1">
    <property type="entry name" value="HTH-TYPE TRANSCRIPTIONAL REGULATOR HEXR-RELATED"/>
    <property type="match status" value="1"/>
</dbReference>
<dbReference type="InterPro" id="IPR047640">
    <property type="entry name" value="RpiR-like"/>
</dbReference>